<feature type="region of interest" description="Disordered" evidence="1">
    <location>
        <begin position="201"/>
        <end position="225"/>
    </location>
</feature>
<feature type="compositionally biased region" description="Acidic residues" evidence="1">
    <location>
        <begin position="139"/>
        <end position="148"/>
    </location>
</feature>
<name>A0AAD7C5X7_9AGAR</name>
<feature type="region of interest" description="Disordered" evidence="1">
    <location>
        <begin position="84"/>
        <end position="162"/>
    </location>
</feature>
<accession>A0AAD7C5X7</accession>
<dbReference type="AlphaFoldDB" id="A0AAD7C5X7"/>
<evidence type="ECO:0000256" key="1">
    <source>
        <dbReference type="SAM" id="MobiDB-lite"/>
    </source>
</evidence>
<feature type="compositionally biased region" description="Basic and acidic residues" evidence="1">
    <location>
        <begin position="97"/>
        <end position="106"/>
    </location>
</feature>
<proteinExistence type="predicted"/>
<keyword evidence="3" id="KW-1185">Reference proteome</keyword>
<comment type="caution">
    <text evidence="2">The sequence shown here is derived from an EMBL/GenBank/DDBJ whole genome shotgun (WGS) entry which is preliminary data.</text>
</comment>
<dbReference type="EMBL" id="JARKIF010000005">
    <property type="protein sequence ID" value="KAJ7639478.1"/>
    <property type="molecule type" value="Genomic_DNA"/>
</dbReference>
<evidence type="ECO:0000313" key="2">
    <source>
        <dbReference type="EMBL" id="KAJ7639478.1"/>
    </source>
</evidence>
<evidence type="ECO:0000313" key="3">
    <source>
        <dbReference type="Proteomes" id="UP001221142"/>
    </source>
</evidence>
<dbReference type="Proteomes" id="UP001221142">
    <property type="component" value="Unassembled WGS sequence"/>
</dbReference>
<organism evidence="2 3">
    <name type="scientific">Roridomyces roridus</name>
    <dbReference type="NCBI Taxonomy" id="1738132"/>
    <lineage>
        <taxon>Eukaryota</taxon>
        <taxon>Fungi</taxon>
        <taxon>Dikarya</taxon>
        <taxon>Basidiomycota</taxon>
        <taxon>Agaricomycotina</taxon>
        <taxon>Agaricomycetes</taxon>
        <taxon>Agaricomycetidae</taxon>
        <taxon>Agaricales</taxon>
        <taxon>Marasmiineae</taxon>
        <taxon>Mycenaceae</taxon>
        <taxon>Roridomyces</taxon>
    </lineage>
</organism>
<protein>
    <submittedName>
        <fullName evidence="2">Uncharacterized protein</fullName>
    </submittedName>
</protein>
<feature type="compositionally biased region" description="Polar residues" evidence="1">
    <location>
        <begin position="117"/>
        <end position="133"/>
    </location>
</feature>
<sequence length="411" mass="45243">MASNCHCPLEYYGLGETFNFEARNKHRKNGYWCTAHGALWGSEVAAKNSVKEFNADVDQEHRVDTKVQRFNTVRAAARNWQAKCPAGSDGFHRHDKHINDRHKSDDDAGGDPPFHSATPTSSHRPQLETNTATARIEDSDWVISDEEEREHSSKNDSPTSKTLAMLSSTAAVCTRLESSASSLSIKMEELSIVHVSTHAGARVSRRRGGAHNPAEGSRGDNASKGDASDYSLVFPQRSFLFTTLLPVSAALMLALPARLLRSTLLSQWPLKFPGRWIPSPPTTIVDIQVMGCHRMLASPTPIPFKNVLWLDVNPGLTLEQILLCIAKDGNDAVRFYTRKLRGECCNTGSSSIFVQVVPHVYGIAISDDLLQPSNENHLQQRVAMDKVGPSGEIKYGSLADFKRDVGDGKLI</sequence>
<gene>
    <name evidence="2" type="ORF">FB45DRAFT_1024198</name>
</gene>
<reference evidence="2" key="1">
    <citation type="submission" date="2023-03" db="EMBL/GenBank/DDBJ databases">
        <title>Massive genome expansion in bonnet fungi (Mycena s.s.) driven by repeated elements and novel gene families across ecological guilds.</title>
        <authorList>
            <consortium name="Lawrence Berkeley National Laboratory"/>
            <person name="Harder C.B."/>
            <person name="Miyauchi S."/>
            <person name="Viragh M."/>
            <person name="Kuo A."/>
            <person name="Thoen E."/>
            <person name="Andreopoulos B."/>
            <person name="Lu D."/>
            <person name="Skrede I."/>
            <person name="Drula E."/>
            <person name="Henrissat B."/>
            <person name="Morin E."/>
            <person name="Kohler A."/>
            <person name="Barry K."/>
            <person name="LaButti K."/>
            <person name="Morin E."/>
            <person name="Salamov A."/>
            <person name="Lipzen A."/>
            <person name="Mereny Z."/>
            <person name="Hegedus B."/>
            <person name="Baldrian P."/>
            <person name="Stursova M."/>
            <person name="Weitz H."/>
            <person name="Taylor A."/>
            <person name="Grigoriev I.V."/>
            <person name="Nagy L.G."/>
            <person name="Martin F."/>
            <person name="Kauserud H."/>
        </authorList>
    </citation>
    <scope>NUCLEOTIDE SEQUENCE</scope>
    <source>
        <strain evidence="2">9284</strain>
    </source>
</reference>